<evidence type="ECO:0000256" key="2">
    <source>
        <dbReference type="ARBA" id="ARBA00022679"/>
    </source>
</evidence>
<reference evidence="7" key="2">
    <citation type="submission" date="2023-05" db="EMBL/GenBank/DDBJ databases">
        <authorList>
            <consortium name="Lawrence Berkeley National Laboratory"/>
            <person name="Steindorff A."/>
            <person name="Hensen N."/>
            <person name="Bonometti L."/>
            <person name="Westerberg I."/>
            <person name="Brannstrom I.O."/>
            <person name="Guillou S."/>
            <person name="Cros-Aarteil S."/>
            <person name="Calhoun S."/>
            <person name="Haridas S."/>
            <person name="Kuo A."/>
            <person name="Mondo S."/>
            <person name="Pangilinan J."/>
            <person name="Riley R."/>
            <person name="Labutti K."/>
            <person name="Andreopoulos B."/>
            <person name="Lipzen A."/>
            <person name="Chen C."/>
            <person name="Yanf M."/>
            <person name="Daum C."/>
            <person name="Ng V."/>
            <person name="Clum A."/>
            <person name="Ohm R."/>
            <person name="Martin F."/>
            <person name="Silar P."/>
            <person name="Natvig D."/>
            <person name="Lalanne C."/>
            <person name="Gautier V."/>
            <person name="Ament-Velasquez S.L."/>
            <person name="Kruys A."/>
            <person name="Hutchinson M.I."/>
            <person name="Powell A.J."/>
            <person name="Barry K."/>
            <person name="Miller A.N."/>
            <person name="Grigoriev I.V."/>
            <person name="Debuchy R."/>
            <person name="Gladieux P."/>
            <person name="Thoren M.H."/>
            <person name="Johannesson H."/>
        </authorList>
    </citation>
    <scope>NUCLEOTIDE SEQUENCE</scope>
    <source>
        <strain evidence="7">CBS 990.96</strain>
    </source>
</reference>
<evidence type="ECO:0000256" key="4">
    <source>
        <dbReference type="ARBA" id="ARBA00023137"/>
    </source>
</evidence>
<keyword evidence="3" id="KW-0418">Kinase</keyword>
<dbReference type="EC" id="2.7.10.1" evidence="1"/>
<keyword evidence="4" id="KW-0829">Tyrosine-protein kinase</keyword>
<evidence type="ECO:0000313" key="8">
    <source>
        <dbReference type="Proteomes" id="UP001301958"/>
    </source>
</evidence>
<name>A0AAN7BKV9_9PEZI</name>
<evidence type="ECO:0000256" key="6">
    <source>
        <dbReference type="SAM" id="Phobius"/>
    </source>
</evidence>
<evidence type="ECO:0000256" key="3">
    <source>
        <dbReference type="ARBA" id="ARBA00022777"/>
    </source>
</evidence>
<evidence type="ECO:0000256" key="5">
    <source>
        <dbReference type="SAM" id="MobiDB-lite"/>
    </source>
</evidence>
<comment type="caution">
    <text evidence="7">The sequence shown here is derived from an EMBL/GenBank/DDBJ whole genome shotgun (WGS) entry which is preliminary data.</text>
</comment>
<protein>
    <recommendedName>
        <fullName evidence="1">receptor protein-tyrosine kinase</fullName>
        <ecNumber evidence="1">2.7.10.1</ecNumber>
    </recommendedName>
</protein>
<dbReference type="GO" id="GO:0004714">
    <property type="term" value="F:transmembrane receptor protein tyrosine kinase activity"/>
    <property type="evidence" value="ECO:0007669"/>
    <property type="project" value="UniProtKB-EC"/>
</dbReference>
<proteinExistence type="predicted"/>
<reference evidence="7" key="1">
    <citation type="journal article" date="2023" name="Mol. Phylogenet. Evol.">
        <title>Genome-scale phylogeny and comparative genomics of the fungal order Sordariales.</title>
        <authorList>
            <person name="Hensen N."/>
            <person name="Bonometti L."/>
            <person name="Westerberg I."/>
            <person name="Brannstrom I.O."/>
            <person name="Guillou S."/>
            <person name="Cros-Aarteil S."/>
            <person name="Calhoun S."/>
            <person name="Haridas S."/>
            <person name="Kuo A."/>
            <person name="Mondo S."/>
            <person name="Pangilinan J."/>
            <person name="Riley R."/>
            <person name="LaButti K."/>
            <person name="Andreopoulos B."/>
            <person name="Lipzen A."/>
            <person name="Chen C."/>
            <person name="Yan M."/>
            <person name="Daum C."/>
            <person name="Ng V."/>
            <person name="Clum A."/>
            <person name="Steindorff A."/>
            <person name="Ohm R.A."/>
            <person name="Martin F."/>
            <person name="Silar P."/>
            <person name="Natvig D.O."/>
            <person name="Lalanne C."/>
            <person name="Gautier V."/>
            <person name="Ament-Velasquez S.L."/>
            <person name="Kruys A."/>
            <person name="Hutchinson M.I."/>
            <person name="Powell A.J."/>
            <person name="Barry K."/>
            <person name="Miller A.N."/>
            <person name="Grigoriev I.V."/>
            <person name="Debuchy R."/>
            <person name="Gladieux P."/>
            <person name="Hiltunen Thoren M."/>
            <person name="Johannesson H."/>
        </authorList>
    </citation>
    <scope>NUCLEOTIDE SEQUENCE</scope>
    <source>
        <strain evidence="7">CBS 990.96</strain>
    </source>
</reference>
<dbReference type="InterPro" id="IPR044912">
    <property type="entry name" value="Egfr_JX_dom"/>
</dbReference>
<organism evidence="7 8">
    <name type="scientific">Podospora fimiseda</name>
    <dbReference type="NCBI Taxonomy" id="252190"/>
    <lineage>
        <taxon>Eukaryota</taxon>
        <taxon>Fungi</taxon>
        <taxon>Dikarya</taxon>
        <taxon>Ascomycota</taxon>
        <taxon>Pezizomycotina</taxon>
        <taxon>Sordariomycetes</taxon>
        <taxon>Sordariomycetidae</taxon>
        <taxon>Sordariales</taxon>
        <taxon>Podosporaceae</taxon>
        <taxon>Podospora</taxon>
    </lineage>
</organism>
<evidence type="ECO:0000256" key="1">
    <source>
        <dbReference type="ARBA" id="ARBA00011902"/>
    </source>
</evidence>
<gene>
    <name evidence="7" type="ORF">QBC38DRAFT_264639</name>
</gene>
<feature type="region of interest" description="Disordered" evidence="5">
    <location>
        <begin position="90"/>
        <end position="179"/>
    </location>
</feature>
<keyword evidence="6" id="KW-1133">Transmembrane helix</keyword>
<evidence type="ECO:0000313" key="7">
    <source>
        <dbReference type="EMBL" id="KAK4225441.1"/>
    </source>
</evidence>
<sequence length="179" mass="19899">MAPLTDSLIPTTATSMHQVATKFKRAVAEMLSKREDDKECSPQPGINLCEKPGISSSAITWIIVGVVIGVLVVVTLCILLFLHLRRKKRDKQEDMSDRFQMSDYGLDEVPTSKKGRQNNNPRPSPTPSPGGSPRRSRDPLQAATEPKYPAAHLDPNPFDENGNFPKREISQQNLSPPRR</sequence>
<keyword evidence="6" id="KW-0812">Transmembrane</keyword>
<accession>A0AAN7BKV9</accession>
<dbReference type="Gene3D" id="6.10.250.2930">
    <property type="match status" value="1"/>
</dbReference>
<feature type="transmembrane region" description="Helical" evidence="6">
    <location>
        <begin position="58"/>
        <end position="82"/>
    </location>
</feature>
<keyword evidence="8" id="KW-1185">Reference proteome</keyword>
<keyword evidence="2" id="KW-0808">Transferase</keyword>
<keyword evidence="6" id="KW-0472">Membrane</keyword>
<dbReference type="EMBL" id="MU865367">
    <property type="protein sequence ID" value="KAK4225441.1"/>
    <property type="molecule type" value="Genomic_DNA"/>
</dbReference>
<feature type="compositionally biased region" description="Polar residues" evidence="5">
    <location>
        <begin position="170"/>
        <end position="179"/>
    </location>
</feature>
<dbReference type="Proteomes" id="UP001301958">
    <property type="component" value="Unassembled WGS sequence"/>
</dbReference>
<dbReference type="AlphaFoldDB" id="A0AAN7BKV9"/>